<dbReference type="GO" id="GO:0015949">
    <property type="term" value="P:nucleobase-containing small molecule interconversion"/>
    <property type="evidence" value="ECO:0007669"/>
    <property type="project" value="TreeGrafter"/>
</dbReference>
<proteinExistence type="inferred from homology"/>
<keyword evidence="6 9" id="KW-0067">ATP-binding</keyword>
<dbReference type="RefSeq" id="WP_176009110.1">
    <property type="nucleotide sequence ID" value="NZ_CP041372.2"/>
</dbReference>
<sequence>MEVKINIAIDGPAGAGKSTVAKKLAQRFNYVYVDTGAMYRAITWLAIQTNTDFHNEEELYALLTSTSLNMKNGANGELVLLVNNKEVTEEIRSAEVTGNVSYVAKHPKIRQEMVHKQQEIAESKGTVMDGRDIGTAVLPKAEVKFFLTASVTERAKRRHEEQVKKGMDSDYDTLVKDIAKRDKIDSEREVAPLKKAEDAMEVDTTSMSIDEVVDFLYHATVKRVGQ</sequence>
<comment type="catalytic activity">
    <reaction evidence="8 9">
        <text>CMP + ATP = CDP + ADP</text>
        <dbReference type="Rhea" id="RHEA:11600"/>
        <dbReference type="ChEBI" id="CHEBI:30616"/>
        <dbReference type="ChEBI" id="CHEBI:58069"/>
        <dbReference type="ChEBI" id="CHEBI:60377"/>
        <dbReference type="ChEBI" id="CHEBI:456216"/>
        <dbReference type="EC" id="2.7.4.25"/>
    </reaction>
</comment>
<evidence type="ECO:0000256" key="7">
    <source>
        <dbReference type="ARBA" id="ARBA00047615"/>
    </source>
</evidence>
<evidence type="ECO:0000256" key="5">
    <source>
        <dbReference type="ARBA" id="ARBA00022777"/>
    </source>
</evidence>
<dbReference type="CDD" id="cd01983">
    <property type="entry name" value="SIMIBI"/>
    <property type="match status" value="1"/>
</dbReference>
<evidence type="ECO:0000259" key="10">
    <source>
        <dbReference type="Pfam" id="PF02224"/>
    </source>
</evidence>
<keyword evidence="4 9" id="KW-0547">Nucleotide-binding</keyword>
<evidence type="ECO:0000256" key="8">
    <source>
        <dbReference type="ARBA" id="ARBA00048478"/>
    </source>
</evidence>
<evidence type="ECO:0000256" key="3">
    <source>
        <dbReference type="ARBA" id="ARBA00022679"/>
    </source>
</evidence>
<evidence type="ECO:0000256" key="6">
    <source>
        <dbReference type="ARBA" id="ARBA00022840"/>
    </source>
</evidence>
<keyword evidence="3 9" id="KW-0808">Transferase</keyword>
<evidence type="ECO:0000313" key="11">
    <source>
        <dbReference type="EMBL" id="QKS71074.1"/>
    </source>
</evidence>
<dbReference type="KEGG" id="psua:FLK61_30630"/>
<dbReference type="SUPFAM" id="SSF52540">
    <property type="entry name" value="P-loop containing nucleoside triphosphate hydrolases"/>
    <property type="match status" value="1"/>
</dbReference>
<protein>
    <recommendedName>
        <fullName evidence="9">Cytidylate kinase</fullName>
        <shortName evidence="9">CK</shortName>
        <ecNumber evidence="9">2.7.4.25</ecNumber>
    </recommendedName>
    <alternativeName>
        <fullName evidence="9">Cytidine monophosphate kinase</fullName>
        <shortName evidence="9">CMP kinase</shortName>
    </alternativeName>
</protein>
<evidence type="ECO:0000256" key="4">
    <source>
        <dbReference type="ARBA" id="ARBA00022741"/>
    </source>
</evidence>
<dbReference type="InterPro" id="IPR003136">
    <property type="entry name" value="Cytidylate_kin"/>
</dbReference>
<feature type="domain" description="Cytidylate kinase" evidence="10">
    <location>
        <begin position="7"/>
        <end position="216"/>
    </location>
</feature>
<dbReference type="Proteomes" id="UP000318138">
    <property type="component" value="Chromosome"/>
</dbReference>
<dbReference type="GO" id="GO:0006220">
    <property type="term" value="P:pyrimidine nucleotide metabolic process"/>
    <property type="evidence" value="ECO:0007669"/>
    <property type="project" value="UniProtKB-UniRule"/>
</dbReference>
<dbReference type="AlphaFoldDB" id="A0A859FER2"/>
<comment type="similarity">
    <text evidence="1 9">Belongs to the cytidylate kinase family. Type 1 subfamily.</text>
</comment>
<dbReference type="EC" id="2.7.4.25" evidence="9"/>
<reference evidence="12" key="1">
    <citation type="submission" date="2019-07" db="EMBL/GenBank/DDBJ databases">
        <title>Bacillus alkalisoli sp. nov. isolated from saline soil.</title>
        <authorList>
            <person name="Sun J.-Q."/>
            <person name="Xu L."/>
        </authorList>
    </citation>
    <scope>NUCLEOTIDE SEQUENCE [LARGE SCALE GENOMIC DNA]</scope>
    <source>
        <strain evidence="12">M4U3P1</strain>
    </source>
</reference>
<dbReference type="CDD" id="cd02020">
    <property type="entry name" value="CMPK"/>
    <property type="match status" value="1"/>
</dbReference>
<feature type="binding site" evidence="9">
    <location>
        <begin position="11"/>
        <end position="19"/>
    </location>
    <ligand>
        <name>ATP</name>
        <dbReference type="ChEBI" id="CHEBI:30616"/>
    </ligand>
</feature>
<dbReference type="Gene3D" id="3.40.50.300">
    <property type="entry name" value="P-loop containing nucleotide triphosphate hydrolases"/>
    <property type="match status" value="1"/>
</dbReference>
<comment type="subcellular location">
    <subcellularLocation>
        <location evidence="9">Cytoplasm</location>
    </subcellularLocation>
</comment>
<accession>A0A859FER2</accession>
<evidence type="ECO:0000256" key="1">
    <source>
        <dbReference type="ARBA" id="ARBA00009427"/>
    </source>
</evidence>
<keyword evidence="12" id="KW-1185">Reference proteome</keyword>
<dbReference type="GO" id="GO:0005829">
    <property type="term" value="C:cytosol"/>
    <property type="evidence" value="ECO:0007669"/>
    <property type="project" value="TreeGrafter"/>
</dbReference>
<evidence type="ECO:0000256" key="9">
    <source>
        <dbReference type="HAMAP-Rule" id="MF_00238"/>
    </source>
</evidence>
<keyword evidence="2 9" id="KW-0963">Cytoplasm</keyword>
<dbReference type="GO" id="GO:0036431">
    <property type="term" value="F:dCMP kinase activity"/>
    <property type="evidence" value="ECO:0007669"/>
    <property type="project" value="InterPro"/>
</dbReference>
<dbReference type="InterPro" id="IPR011994">
    <property type="entry name" value="Cytidylate_kinase_dom"/>
</dbReference>
<dbReference type="HAMAP" id="MF_00238">
    <property type="entry name" value="Cytidyl_kinase_type1"/>
    <property type="match status" value="1"/>
</dbReference>
<comment type="catalytic activity">
    <reaction evidence="7 9">
        <text>dCMP + ATP = dCDP + ADP</text>
        <dbReference type="Rhea" id="RHEA:25094"/>
        <dbReference type="ChEBI" id="CHEBI:30616"/>
        <dbReference type="ChEBI" id="CHEBI:57566"/>
        <dbReference type="ChEBI" id="CHEBI:58593"/>
        <dbReference type="ChEBI" id="CHEBI:456216"/>
        <dbReference type="EC" id="2.7.4.25"/>
    </reaction>
</comment>
<dbReference type="Pfam" id="PF02224">
    <property type="entry name" value="Cytidylate_kin"/>
    <property type="match status" value="1"/>
</dbReference>
<gene>
    <name evidence="9" type="primary">cmk</name>
    <name evidence="11" type="ORF">FLK61_30630</name>
</gene>
<dbReference type="InterPro" id="IPR027417">
    <property type="entry name" value="P-loop_NTPase"/>
</dbReference>
<dbReference type="GO" id="GO:0005524">
    <property type="term" value="F:ATP binding"/>
    <property type="evidence" value="ECO:0007669"/>
    <property type="project" value="UniProtKB-UniRule"/>
</dbReference>
<dbReference type="PANTHER" id="PTHR21299">
    <property type="entry name" value="CYTIDYLATE KINASE/PANTOATE-BETA-ALANINE LIGASE"/>
    <property type="match status" value="1"/>
</dbReference>
<keyword evidence="5 9" id="KW-0418">Kinase</keyword>
<dbReference type="EMBL" id="CP041372">
    <property type="protein sequence ID" value="QKS71074.1"/>
    <property type="molecule type" value="Genomic_DNA"/>
</dbReference>
<dbReference type="PANTHER" id="PTHR21299:SF2">
    <property type="entry name" value="CYTIDYLATE KINASE"/>
    <property type="match status" value="1"/>
</dbReference>
<name>A0A859FER2_9BACI</name>
<evidence type="ECO:0000313" key="12">
    <source>
        <dbReference type="Proteomes" id="UP000318138"/>
    </source>
</evidence>
<organism evidence="11 12">
    <name type="scientific">Paenalkalicoccus suaedae</name>
    <dbReference type="NCBI Taxonomy" id="2592382"/>
    <lineage>
        <taxon>Bacteria</taxon>
        <taxon>Bacillati</taxon>
        <taxon>Bacillota</taxon>
        <taxon>Bacilli</taxon>
        <taxon>Bacillales</taxon>
        <taxon>Bacillaceae</taxon>
        <taxon>Paenalkalicoccus</taxon>
    </lineage>
</organism>
<evidence type="ECO:0000256" key="2">
    <source>
        <dbReference type="ARBA" id="ARBA00022490"/>
    </source>
</evidence>
<dbReference type="NCBIfam" id="TIGR00017">
    <property type="entry name" value="cmk"/>
    <property type="match status" value="1"/>
</dbReference>